<evidence type="ECO:0000256" key="4">
    <source>
        <dbReference type="ARBA" id="ARBA00022452"/>
    </source>
</evidence>
<dbReference type="PANTHER" id="PTHR34501">
    <property type="entry name" value="PROTEIN YDDL-RELATED"/>
    <property type="match status" value="1"/>
</dbReference>
<dbReference type="EMBL" id="JFHE01000012">
    <property type="protein sequence ID" value="KDR34594.1"/>
    <property type="molecule type" value="Genomic_DNA"/>
</dbReference>
<comment type="subunit">
    <text evidence="2">Homotrimer.</text>
</comment>
<evidence type="ECO:0000313" key="13">
    <source>
        <dbReference type="EMBL" id="GGD81165.1"/>
    </source>
</evidence>
<keyword evidence="8" id="KW-0626">Porin</keyword>
<keyword evidence="5" id="KW-0812">Transmembrane</keyword>
<dbReference type="CDD" id="cd00342">
    <property type="entry name" value="gram_neg_porins"/>
    <property type="match status" value="1"/>
</dbReference>
<dbReference type="AlphaFoldDB" id="A0A069P3X2"/>
<accession>A0A069P3X2</accession>
<feature type="signal peptide" evidence="11">
    <location>
        <begin position="1"/>
        <end position="26"/>
    </location>
</feature>
<evidence type="ECO:0000313" key="15">
    <source>
        <dbReference type="Proteomes" id="UP000027439"/>
    </source>
</evidence>
<proteinExistence type="predicted"/>
<protein>
    <submittedName>
        <fullName evidence="14">Porin</fullName>
    </submittedName>
</protein>
<evidence type="ECO:0000256" key="2">
    <source>
        <dbReference type="ARBA" id="ARBA00011233"/>
    </source>
</evidence>
<dbReference type="GO" id="GO:0006811">
    <property type="term" value="P:monoatomic ion transport"/>
    <property type="evidence" value="ECO:0007669"/>
    <property type="project" value="UniProtKB-KW"/>
</dbReference>
<dbReference type="Proteomes" id="UP000597138">
    <property type="component" value="Unassembled WGS sequence"/>
</dbReference>
<evidence type="ECO:0000256" key="11">
    <source>
        <dbReference type="SAM" id="SignalP"/>
    </source>
</evidence>
<dbReference type="Gene3D" id="2.40.160.10">
    <property type="entry name" value="Porin"/>
    <property type="match status" value="1"/>
</dbReference>
<feature type="domain" description="Porin" evidence="12">
    <location>
        <begin position="13"/>
        <end position="353"/>
    </location>
</feature>
<keyword evidence="9" id="KW-0472">Membrane</keyword>
<reference evidence="16" key="3">
    <citation type="journal article" date="2019" name="Int. J. Syst. Evol. Microbiol.">
        <title>The Global Catalogue of Microorganisms (GCM) 10K type strain sequencing project: providing services to taxonomists for standard genome sequencing and annotation.</title>
        <authorList>
            <consortium name="The Broad Institute Genomics Platform"/>
            <consortium name="The Broad Institute Genome Sequencing Center for Infectious Disease"/>
            <person name="Wu L."/>
            <person name="Ma J."/>
        </authorList>
    </citation>
    <scope>NUCLEOTIDE SEQUENCE [LARGE SCALE GENOMIC DNA]</scope>
    <source>
        <strain evidence="16">CGMCC 1.11013</strain>
    </source>
</reference>
<dbReference type="EMBL" id="BMEG01000006">
    <property type="protein sequence ID" value="GGD81165.1"/>
    <property type="molecule type" value="Genomic_DNA"/>
</dbReference>
<organism evidence="14 15">
    <name type="scientific">Caballeronia grimmiae</name>
    <dbReference type="NCBI Taxonomy" id="1071679"/>
    <lineage>
        <taxon>Bacteria</taxon>
        <taxon>Pseudomonadati</taxon>
        <taxon>Pseudomonadota</taxon>
        <taxon>Betaproteobacteria</taxon>
        <taxon>Burkholderiales</taxon>
        <taxon>Burkholderiaceae</taxon>
        <taxon>Caballeronia</taxon>
    </lineage>
</organism>
<evidence type="ECO:0000256" key="1">
    <source>
        <dbReference type="ARBA" id="ARBA00004571"/>
    </source>
</evidence>
<keyword evidence="6 11" id="KW-0732">Signal</keyword>
<keyword evidence="3" id="KW-0813">Transport</keyword>
<comment type="subcellular location">
    <subcellularLocation>
        <location evidence="1">Cell outer membrane</location>
        <topology evidence="1">Multi-pass membrane protein</topology>
    </subcellularLocation>
</comment>
<evidence type="ECO:0000256" key="5">
    <source>
        <dbReference type="ARBA" id="ARBA00022692"/>
    </source>
</evidence>
<reference evidence="13" key="1">
    <citation type="journal article" date="2014" name="Int. J. Syst. Evol. Microbiol.">
        <title>Complete genome of a new Firmicutes species belonging to the dominant human colonic microbiota ('Ruminococcus bicirculans') reveals two chromosomes and a selective capacity to utilize plant glucans.</title>
        <authorList>
            <consortium name="NISC Comparative Sequencing Program"/>
            <person name="Wegmann U."/>
            <person name="Louis P."/>
            <person name="Goesmann A."/>
            <person name="Henrissat B."/>
            <person name="Duncan S.H."/>
            <person name="Flint H.J."/>
        </authorList>
    </citation>
    <scope>NUCLEOTIDE SEQUENCE</scope>
    <source>
        <strain evidence="13">CGMCC 1.11013</strain>
    </source>
</reference>
<evidence type="ECO:0000256" key="9">
    <source>
        <dbReference type="ARBA" id="ARBA00023136"/>
    </source>
</evidence>
<dbReference type="SUPFAM" id="SSF56935">
    <property type="entry name" value="Porins"/>
    <property type="match status" value="1"/>
</dbReference>
<dbReference type="OrthoDB" id="8982743at2"/>
<dbReference type="Pfam" id="PF13609">
    <property type="entry name" value="Porin_4"/>
    <property type="match status" value="1"/>
</dbReference>
<evidence type="ECO:0000313" key="14">
    <source>
        <dbReference type="EMBL" id="KDR34594.1"/>
    </source>
</evidence>
<dbReference type="STRING" id="1071679.BG57_04895"/>
<keyword evidence="7" id="KW-0406">Ion transport</keyword>
<reference evidence="14 15" key="2">
    <citation type="submission" date="2014-03" db="EMBL/GenBank/DDBJ databases">
        <title>Draft Genome Sequences of Four Burkholderia Strains.</title>
        <authorList>
            <person name="Liu X.Y."/>
            <person name="Li C.X."/>
            <person name="Xu J.H."/>
        </authorList>
    </citation>
    <scope>NUCLEOTIDE SEQUENCE [LARGE SCALE GENOMIC DNA]</scope>
    <source>
        <strain evidence="14 15">R27</strain>
    </source>
</reference>
<gene>
    <name evidence="14" type="ORF">BG57_04895</name>
    <name evidence="13" type="ORF">GCM10010985_39580</name>
</gene>
<name>A0A069P3X2_9BURK</name>
<dbReference type="PROSITE" id="PS51257">
    <property type="entry name" value="PROKAR_LIPOPROTEIN"/>
    <property type="match status" value="1"/>
</dbReference>
<keyword evidence="16" id="KW-1185">Reference proteome</keyword>
<dbReference type="GO" id="GO:0015288">
    <property type="term" value="F:porin activity"/>
    <property type="evidence" value="ECO:0007669"/>
    <property type="project" value="UniProtKB-KW"/>
</dbReference>
<dbReference type="GO" id="GO:0046930">
    <property type="term" value="C:pore complex"/>
    <property type="evidence" value="ECO:0007669"/>
    <property type="project" value="UniProtKB-KW"/>
</dbReference>
<feature type="chain" id="PRO_5001663955" evidence="11">
    <location>
        <begin position="27"/>
        <end position="378"/>
    </location>
</feature>
<evidence type="ECO:0000313" key="16">
    <source>
        <dbReference type="Proteomes" id="UP000597138"/>
    </source>
</evidence>
<dbReference type="GO" id="GO:0009279">
    <property type="term" value="C:cell outer membrane"/>
    <property type="evidence" value="ECO:0007669"/>
    <property type="project" value="UniProtKB-SubCell"/>
</dbReference>
<evidence type="ECO:0000256" key="6">
    <source>
        <dbReference type="ARBA" id="ARBA00022729"/>
    </source>
</evidence>
<evidence type="ECO:0000256" key="8">
    <source>
        <dbReference type="ARBA" id="ARBA00023114"/>
    </source>
</evidence>
<sequence length="378" mass="39597">MKTITSRAATALAVSAIACACQSAFAQSSVTLYGVADVSVRYLTNANANNDGKLYMTNGAVTNSRIGLKGTEDLGGGLTAIFRLEGGVELNNGQYSDSQRAFNRAAYVGLANQYGALTLGRQKTPLFDMLGDTYDPLTVGNYFENAWLPVALGAGLYADNAVKYNGTFAGLTIGAMYSFGTNYTATGPGGFSGQVPGHLGAGNMYGFTASYAMGPLSIGGGYQQNSDNASNKQKIWNANIVYTIGSAKLYAGYLHSTDDTGFVDSLLSQRNLVSGVDILKGSGRRDDGPFAGVTWQVTPALLLTGAFYYDHMKNAAIGGGETGSGNRYTGVALAEYALSKRTEVYGTVDFNKVTGAGFVELPGRSNQTGVSVGLRNLF</sequence>
<dbReference type="Proteomes" id="UP000027439">
    <property type="component" value="Unassembled WGS sequence"/>
</dbReference>
<comment type="caution">
    <text evidence="14">The sequence shown here is derived from an EMBL/GenBank/DDBJ whole genome shotgun (WGS) entry which is preliminary data.</text>
</comment>
<keyword evidence="10" id="KW-0998">Cell outer membrane</keyword>
<evidence type="ECO:0000256" key="10">
    <source>
        <dbReference type="ARBA" id="ARBA00023237"/>
    </source>
</evidence>
<dbReference type="eggNOG" id="COG3203">
    <property type="taxonomic scope" value="Bacteria"/>
</dbReference>
<evidence type="ECO:0000256" key="7">
    <source>
        <dbReference type="ARBA" id="ARBA00023065"/>
    </source>
</evidence>
<dbReference type="InterPro" id="IPR023614">
    <property type="entry name" value="Porin_dom_sf"/>
</dbReference>
<dbReference type="InterPro" id="IPR050298">
    <property type="entry name" value="Gram-neg_bact_OMP"/>
</dbReference>
<reference evidence="13" key="4">
    <citation type="submission" date="2024-05" db="EMBL/GenBank/DDBJ databases">
        <authorList>
            <person name="Sun Q."/>
            <person name="Zhou Y."/>
        </authorList>
    </citation>
    <scope>NUCLEOTIDE SEQUENCE</scope>
    <source>
        <strain evidence="13">CGMCC 1.11013</strain>
    </source>
</reference>
<evidence type="ECO:0000259" key="12">
    <source>
        <dbReference type="Pfam" id="PF13609"/>
    </source>
</evidence>
<evidence type="ECO:0000256" key="3">
    <source>
        <dbReference type="ARBA" id="ARBA00022448"/>
    </source>
</evidence>
<dbReference type="RefSeq" id="WP_035965287.1">
    <property type="nucleotide sequence ID" value="NZ_BMEG01000006.1"/>
</dbReference>
<dbReference type="InterPro" id="IPR033900">
    <property type="entry name" value="Gram_neg_porin_domain"/>
</dbReference>
<keyword evidence="4" id="KW-1134">Transmembrane beta strand</keyword>
<dbReference type="PANTHER" id="PTHR34501:SF9">
    <property type="entry name" value="MAJOR OUTER MEMBRANE PROTEIN P.IA"/>
    <property type="match status" value="1"/>
</dbReference>